<dbReference type="GO" id="GO:0005634">
    <property type="term" value="C:nucleus"/>
    <property type="evidence" value="ECO:0007669"/>
    <property type="project" value="UniProtKB-SubCell"/>
</dbReference>
<dbReference type="EnsemblPlants" id="MELO3C026786.2.1">
    <property type="protein sequence ID" value="MELO3C026786.2.1"/>
    <property type="gene ID" value="MELO3C026786.2"/>
</dbReference>
<feature type="region of interest" description="Disordered" evidence="9">
    <location>
        <begin position="71"/>
        <end position="104"/>
    </location>
</feature>
<dbReference type="PANTHER" id="PTHR45801">
    <property type="entry name" value="OS07G0101800 PROTEIN"/>
    <property type="match status" value="1"/>
</dbReference>
<dbReference type="InterPro" id="IPR036236">
    <property type="entry name" value="Znf_C2H2_sf"/>
</dbReference>
<organism evidence="11">
    <name type="scientific">Cucumis melo</name>
    <name type="common">Muskmelon</name>
    <dbReference type="NCBI Taxonomy" id="3656"/>
    <lineage>
        <taxon>Eukaryota</taxon>
        <taxon>Viridiplantae</taxon>
        <taxon>Streptophyta</taxon>
        <taxon>Embryophyta</taxon>
        <taxon>Tracheophyta</taxon>
        <taxon>Spermatophyta</taxon>
        <taxon>Magnoliopsida</taxon>
        <taxon>eudicotyledons</taxon>
        <taxon>Gunneridae</taxon>
        <taxon>Pentapetalae</taxon>
        <taxon>rosids</taxon>
        <taxon>fabids</taxon>
        <taxon>Cucurbitales</taxon>
        <taxon>Cucurbitaceae</taxon>
        <taxon>Benincaseae</taxon>
        <taxon>Cucumis</taxon>
    </lineage>
</organism>
<evidence type="ECO:0000256" key="1">
    <source>
        <dbReference type="ARBA" id="ARBA00004123"/>
    </source>
</evidence>
<dbReference type="GO" id="GO:0008270">
    <property type="term" value="F:zinc ion binding"/>
    <property type="evidence" value="ECO:0007669"/>
    <property type="project" value="UniProtKB-KW"/>
</dbReference>
<keyword evidence="3 8" id="KW-0863">Zinc-finger</keyword>
<evidence type="ECO:0000256" key="3">
    <source>
        <dbReference type="ARBA" id="ARBA00022771"/>
    </source>
</evidence>
<evidence type="ECO:0000256" key="6">
    <source>
        <dbReference type="ARBA" id="ARBA00023163"/>
    </source>
</evidence>
<reference evidence="11" key="1">
    <citation type="submission" date="2023-03" db="UniProtKB">
        <authorList>
            <consortium name="EnsemblPlants"/>
        </authorList>
    </citation>
    <scope>IDENTIFICATION</scope>
</reference>
<evidence type="ECO:0000259" key="10">
    <source>
        <dbReference type="PROSITE" id="PS50157"/>
    </source>
</evidence>
<feature type="region of interest" description="Disordered" evidence="9">
    <location>
        <begin position="1"/>
        <end position="24"/>
    </location>
</feature>
<dbReference type="PANTHER" id="PTHR45801:SF111">
    <property type="entry name" value="C2H2 AND C2HC ZINC FINGERS SUPERFAMILY PROTEIN"/>
    <property type="match status" value="1"/>
</dbReference>
<evidence type="ECO:0000256" key="5">
    <source>
        <dbReference type="ARBA" id="ARBA00023015"/>
    </source>
</evidence>
<evidence type="ECO:0000256" key="9">
    <source>
        <dbReference type="SAM" id="MobiDB-lite"/>
    </source>
</evidence>
<keyword evidence="4" id="KW-0862">Zinc</keyword>
<evidence type="ECO:0000256" key="4">
    <source>
        <dbReference type="ARBA" id="ARBA00022833"/>
    </source>
</evidence>
<keyword evidence="6" id="KW-0804">Transcription</keyword>
<dbReference type="PROSITE" id="PS00028">
    <property type="entry name" value="ZINC_FINGER_C2H2_1"/>
    <property type="match status" value="1"/>
</dbReference>
<dbReference type="InterPro" id="IPR052426">
    <property type="entry name" value="Plant_dev_regulator"/>
</dbReference>
<evidence type="ECO:0000256" key="8">
    <source>
        <dbReference type="PROSITE-ProRule" id="PRU00042"/>
    </source>
</evidence>
<proteinExistence type="predicted"/>
<evidence type="ECO:0000256" key="7">
    <source>
        <dbReference type="ARBA" id="ARBA00023242"/>
    </source>
</evidence>
<dbReference type="AlphaFoldDB" id="A0A9I9DZS6"/>
<dbReference type="Gene3D" id="3.30.160.60">
    <property type="entry name" value="Classic Zinc Finger"/>
    <property type="match status" value="1"/>
</dbReference>
<name>A0A9I9DZS6_CUCME</name>
<feature type="compositionally biased region" description="Low complexity" evidence="9">
    <location>
        <begin position="88"/>
        <end position="98"/>
    </location>
</feature>
<protein>
    <recommendedName>
        <fullName evidence="10">C2H2-type domain-containing protein</fullName>
    </recommendedName>
</protein>
<sequence>MDYSDQKLGSSNCSESSSDDQLEQSEAITKEDDHDHHHNYSDNFNNIIIKRSYECIFCKRGFTNAQALGGHMNIHRKDRPNKPPKTTSFSSSSSSSSSLQSNNQIIGPSTFNSIPYFGPLLSKSQVDYQASTSNLHGDHFNMNLWGSDLSLQIGSTNGRRRLWNNGDGVDLELRLGHHHL</sequence>
<evidence type="ECO:0000313" key="11">
    <source>
        <dbReference type="EnsemblPlants" id="MELO3C026786.2.1"/>
    </source>
</evidence>
<dbReference type="SUPFAM" id="SSF57667">
    <property type="entry name" value="beta-beta-alpha zinc fingers"/>
    <property type="match status" value="1"/>
</dbReference>
<evidence type="ECO:0000256" key="2">
    <source>
        <dbReference type="ARBA" id="ARBA00022723"/>
    </source>
</evidence>
<dbReference type="PROSITE" id="PS50157">
    <property type="entry name" value="ZINC_FINGER_C2H2_2"/>
    <property type="match status" value="1"/>
</dbReference>
<dbReference type="InterPro" id="IPR013087">
    <property type="entry name" value="Znf_C2H2_type"/>
</dbReference>
<dbReference type="Gramene" id="MELO3C026786.2.1">
    <property type="protein sequence ID" value="MELO3C026786.2.1"/>
    <property type="gene ID" value="MELO3C026786.2"/>
</dbReference>
<keyword evidence="7" id="KW-0539">Nucleus</keyword>
<feature type="domain" description="C2H2-type" evidence="10">
    <location>
        <begin position="53"/>
        <end position="80"/>
    </location>
</feature>
<accession>A0A9I9DZS6</accession>
<keyword evidence="5" id="KW-0805">Transcription regulation</keyword>
<keyword evidence="2" id="KW-0479">Metal-binding</keyword>
<comment type="subcellular location">
    <subcellularLocation>
        <location evidence="1">Nucleus</location>
    </subcellularLocation>
</comment>